<dbReference type="InterPro" id="IPR001307">
    <property type="entry name" value="Thiosulphate_STrfase_CS"/>
</dbReference>
<dbReference type="GO" id="GO:0005634">
    <property type="term" value="C:nucleus"/>
    <property type="evidence" value="ECO:0007669"/>
    <property type="project" value="TreeGrafter"/>
</dbReference>
<name>A0A9N9BSP8_9GLOM</name>
<dbReference type="GO" id="GO:0005737">
    <property type="term" value="C:cytoplasm"/>
    <property type="evidence" value="ECO:0007669"/>
    <property type="project" value="TreeGrafter"/>
</dbReference>
<dbReference type="Proteomes" id="UP000789739">
    <property type="component" value="Unassembled WGS sequence"/>
</dbReference>
<evidence type="ECO:0000313" key="3">
    <source>
        <dbReference type="Proteomes" id="UP000789739"/>
    </source>
</evidence>
<gene>
    <name evidence="2" type="ORF">PBRASI_LOCUS6286</name>
</gene>
<dbReference type="PROSITE" id="PS50206">
    <property type="entry name" value="RHODANESE_3"/>
    <property type="match status" value="1"/>
</dbReference>
<protein>
    <submittedName>
        <fullName evidence="2">11664_t:CDS:1</fullName>
    </submittedName>
</protein>
<accession>A0A9N9BSP8</accession>
<dbReference type="AlphaFoldDB" id="A0A9N9BSP8"/>
<dbReference type="Gene3D" id="3.40.250.10">
    <property type="entry name" value="Rhodanese-like domain"/>
    <property type="match status" value="1"/>
</dbReference>
<dbReference type="SMART" id="SM00450">
    <property type="entry name" value="RHOD"/>
    <property type="match status" value="1"/>
</dbReference>
<evidence type="ECO:0000313" key="2">
    <source>
        <dbReference type="EMBL" id="CAG8574575.1"/>
    </source>
</evidence>
<reference evidence="2" key="1">
    <citation type="submission" date="2021-06" db="EMBL/GenBank/DDBJ databases">
        <authorList>
            <person name="Kallberg Y."/>
            <person name="Tangrot J."/>
            <person name="Rosling A."/>
        </authorList>
    </citation>
    <scope>NUCLEOTIDE SEQUENCE</scope>
    <source>
        <strain evidence="2">BR232B</strain>
    </source>
</reference>
<dbReference type="OrthoDB" id="102559at2759"/>
<comment type="caution">
    <text evidence="2">The sequence shown here is derived from an EMBL/GenBank/DDBJ whole genome shotgun (WGS) entry which is preliminary data.</text>
</comment>
<dbReference type="GO" id="GO:0004792">
    <property type="term" value="F:thiosulfate-cyanide sulfurtransferase activity"/>
    <property type="evidence" value="ECO:0007669"/>
    <property type="project" value="InterPro"/>
</dbReference>
<dbReference type="InterPro" id="IPR001763">
    <property type="entry name" value="Rhodanese-like_dom"/>
</dbReference>
<dbReference type="SUPFAM" id="SSF52821">
    <property type="entry name" value="Rhodanese/Cell cycle control phosphatase"/>
    <property type="match status" value="1"/>
</dbReference>
<feature type="domain" description="Rhodanese" evidence="1">
    <location>
        <begin position="24"/>
        <end position="119"/>
    </location>
</feature>
<evidence type="ECO:0000259" key="1">
    <source>
        <dbReference type="PROSITE" id="PS50206"/>
    </source>
</evidence>
<dbReference type="InterPro" id="IPR036873">
    <property type="entry name" value="Rhodanese-like_dom_sf"/>
</dbReference>
<sequence length="139" mass="15984">MAKPVEFVDAENLAELIKDPTKEPGKDYLVVDVRDDDYVCGHIPGAINIPSHTLADEVNKLIDNYGQVPEIFFHCALSQQRGPSSARVYSETLLQKDTKTSQKIQILRGGFVQWQEKYKDDPQLVEDYDKDAWEQMEYY</sequence>
<organism evidence="2 3">
    <name type="scientific">Paraglomus brasilianum</name>
    <dbReference type="NCBI Taxonomy" id="144538"/>
    <lineage>
        <taxon>Eukaryota</taxon>
        <taxon>Fungi</taxon>
        <taxon>Fungi incertae sedis</taxon>
        <taxon>Mucoromycota</taxon>
        <taxon>Glomeromycotina</taxon>
        <taxon>Glomeromycetes</taxon>
        <taxon>Paraglomerales</taxon>
        <taxon>Paraglomeraceae</taxon>
        <taxon>Paraglomus</taxon>
    </lineage>
</organism>
<dbReference type="GO" id="GO:0004725">
    <property type="term" value="F:protein tyrosine phosphatase activity"/>
    <property type="evidence" value="ECO:0007669"/>
    <property type="project" value="TreeGrafter"/>
</dbReference>
<keyword evidence="3" id="KW-1185">Reference proteome</keyword>
<proteinExistence type="predicted"/>
<dbReference type="PANTHER" id="PTHR10828">
    <property type="entry name" value="M-PHASE INDUCER PHOSPHATASE DUAL SPECIFICITY PHOSPHATASE CDC25"/>
    <property type="match status" value="1"/>
</dbReference>
<dbReference type="Pfam" id="PF00581">
    <property type="entry name" value="Rhodanese"/>
    <property type="match status" value="1"/>
</dbReference>
<dbReference type="PROSITE" id="PS00380">
    <property type="entry name" value="RHODANESE_1"/>
    <property type="match status" value="1"/>
</dbReference>
<dbReference type="EMBL" id="CAJVPI010000818">
    <property type="protein sequence ID" value="CAG8574575.1"/>
    <property type="molecule type" value="Genomic_DNA"/>
</dbReference>
<dbReference type="PANTHER" id="PTHR10828:SF38">
    <property type="entry name" value="ARSENICAL-RESISTANCE PROTEIN 2-RELATED"/>
    <property type="match status" value="1"/>
</dbReference>